<dbReference type="HOGENOM" id="CLU_2823108_0_0_0"/>
<protein>
    <submittedName>
        <fullName evidence="1">Uncharacterized protein</fullName>
    </submittedName>
</protein>
<organism evidence="1 2">
    <name type="scientific">Nitrospira defluvii</name>
    <dbReference type="NCBI Taxonomy" id="330214"/>
    <lineage>
        <taxon>Bacteria</taxon>
        <taxon>Pseudomonadati</taxon>
        <taxon>Nitrospirota</taxon>
        <taxon>Nitrospiria</taxon>
        <taxon>Nitrospirales</taxon>
        <taxon>Nitrospiraceae</taxon>
        <taxon>Nitrospira</taxon>
    </lineage>
</organism>
<name>D8PJA2_9BACT</name>
<dbReference type="KEGG" id="nde:NIDE3801"/>
<sequence length="66" mass="7336">MKAWQSCRKCAGGERYQGRKAVAFILVGRQVLWTFAPAFSPGAAEILRSRTQHGSLHRPLKPPVLC</sequence>
<dbReference type="STRING" id="330214.NIDE3801"/>
<reference evidence="1" key="1">
    <citation type="journal article" date="2010" name="Proc. Natl. Acad. Sci. U.S.A.">
        <title>A Nitrospira metagenome illuminates the physiology and evolution of globally important nitrite-oxidizing bacteria.</title>
        <authorList>
            <person name="Lucker S."/>
            <person name="Wagner M."/>
            <person name="Maixner F."/>
            <person name="Pelletier E."/>
            <person name="Koch H."/>
            <person name="Vacherie B."/>
            <person name="Rattei T."/>
            <person name="Sinninghe Damste J."/>
            <person name="Spieck E."/>
            <person name="Le Paslier D."/>
            <person name="Daims H."/>
        </authorList>
    </citation>
    <scope>NUCLEOTIDE SEQUENCE [LARGE SCALE GENOMIC DNA]</scope>
</reference>
<dbReference type="Proteomes" id="UP000001660">
    <property type="component" value="Chromosome"/>
</dbReference>
<keyword evidence="2" id="KW-1185">Reference proteome</keyword>
<gene>
    <name evidence="1" type="ORF">NIDE3801</name>
</gene>
<proteinExistence type="predicted"/>
<evidence type="ECO:0000313" key="2">
    <source>
        <dbReference type="Proteomes" id="UP000001660"/>
    </source>
</evidence>
<evidence type="ECO:0000313" key="1">
    <source>
        <dbReference type="EMBL" id="CBK43476.1"/>
    </source>
</evidence>
<dbReference type="AlphaFoldDB" id="D8PJA2"/>
<dbReference type="EMBL" id="FP929003">
    <property type="protein sequence ID" value="CBK43476.1"/>
    <property type="molecule type" value="Genomic_DNA"/>
</dbReference>
<accession>D8PJA2</accession>
<reference evidence="1" key="2">
    <citation type="submission" date="2010-03" db="EMBL/GenBank/DDBJ databases">
        <authorList>
            <person name="Genoscope - CEA"/>
        </authorList>
    </citation>
    <scope>NUCLEOTIDE SEQUENCE</scope>
</reference>